<organism evidence="13 15">
    <name type="scientific">Billgrantia kenyensis</name>
    <dbReference type="NCBI Taxonomy" id="321266"/>
    <lineage>
        <taxon>Bacteria</taxon>
        <taxon>Pseudomonadati</taxon>
        <taxon>Pseudomonadota</taxon>
        <taxon>Gammaproteobacteria</taxon>
        <taxon>Oceanospirillales</taxon>
        <taxon>Halomonadaceae</taxon>
        <taxon>Billgrantia</taxon>
    </lineage>
</organism>
<evidence type="ECO:0000256" key="4">
    <source>
        <dbReference type="ARBA" id="ARBA00022989"/>
    </source>
</evidence>
<dbReference type="GO" id="GO:0004888">
    <property type="term" value="F:transmembrane signaling receptor activity"/>
    <property type="evidence" value="ECO:0007669"/>
    <property type="project" value="TreeGrafter"/>
</dbReference>
<dbReference type="AlphaFoldDB" id="A0A7V9W0V8"/>
<evidence type="ECO:0000313" key="15">
    <source>
        <dbReference type="Proteomes" id="UP000518091"/>
    </source>
</evidence>
<dbReference type="InterPro" id="IPR004089">
    <property type="entry name" value="MCPsignal_dom"/>
</dbReference>
<comment type="subcellular location">
    <subcellularLocation>
        <location evidence="1">Cell membrane</location>
        <topology evidence="1">Multi-pass membrane protein</topology>
    </subcellularLocation>
</comment>
<dbReference type="SUPFAM" id="SSF58104">
    <property type="entry name" value="Methyl-accepting chemotaxis protein (MCP) signaling domain"/>
    <property type="match status" value="1"/>
</dbReference>
<feature type="compositionally biased region" description="Low complexity" evidence="9">
    <location>
        <begin position="622"/>
        <end position="642"/>
    </location>
</feature>
<evidence type="ECO:0000256" key="6">
    <source>
        <dbReference type="ARBA" id="ARBA00023224"/>
    </source>
</evidence>
<keyword evidence="4 10" id="KW-1133">Transmembrane helix</keyword>
<evidence type="ECO:0000313" key="16">
    <source>
        <dbReference type="Proteomes" id="UP000814353"/>
    </source>
</evidence>
<dbReference type="InterPro" id="IPR029151">
    <property type="entry name" value="Sensor-like_sf"/>
</dbReference>
<dbReference type="GO" id="GO:0005886">
    <property type="term" value="C:plasma membrane"/>
    <property type="evidence" value="ECO:0007669"/>
    <property type="project" value="UniProtKB-SubCell"/>
</dbReference>
<dbReference type="PROSITE" id="PS50885">
    <property type="entry name" value="HAMP"/>
    <property type="match status" value="1"/>
</dbReference>
<feature type="transmembrane region" description="Helical" evidence="10">
    <location>
        <begin position="288"/>
        <end position="311"/>
    </location>
</feature>
<reference evidence="14 16" key="1">
    <citation type="submission" date="2020-05" db="EMBL/GenBank/DDBJ databases">
        <title>Comparative genomic analysis of denitrifying bacteria from Halomonas genus.</title>
        <authorList>
            <person name="Wang L."/>
            <person name="Shao Z."/>
        </authorList>
    </citation>
    <scope>NUCLEOTIDE SEQUENCE [LARGE SCALE GENOMIC DNA]</scope>
    <source>
        <strain evidence="14 16">DSM 17331</strain>
    </source>
</reference>
<feature type="region of interest" description="Disordered" evidence="9">
    <location>
        <begin position="619"/>
        <end position="667"/>
    </location>
</feature>
<evidence type="ECO:0000256" key="2">
    <source>
        <dbReference type="ARBA" id="ARBA00022475"/>
    </source>
</evidence>
<dbReference type="SMART" id="SM00304">
    <property type="entry name" value="HAMP"/>
    <property type="match status" value="1"/>
</dbReference>
<dbReference type="Gene3D" id="1.10.287.950">
    <property type="entry name" value="Methyl-accepting chemotaxis protein"/>
    <property type="match status" value="1"/>
</dbReference>
<sequence length="667" mass="70684">MKVLSRLSLTQKLLSAIGLPLLAAFLALGIIVQTQLNAAIPPMVEANSMRQVEARADEIGRWITGYRTLLSGLAKEERLAEPVSVESHLEWLESRHPGDATIESFYFADANGDTITHTGARADISSRGYFKELVIDGTADRLLGDPVLSLITGEPTAIVAEAIFDERGNRIGLLGFTLSMAAVSEITSAIDVGEGSYGYMVDRSGMVVAHPDPEVRMALRVTEADQAGFQGANDLGREMMAGSAGIGQVTSPFGGAVTMVWNPITGTDGWALAAAIPNAVFTGVSRNLLVSLLVAGLATLALLLTIVVISARKVLSPIRRTTLAMADIAQGKGDLTQRLNVDSQDEVGQLAVQFNAFVERMQNTLLQVRENARMVLAGSGDIADGTRELSSRTEQAAANLQETSASMEEIHSTVSHTAQASEQANGLAMNAAGVAERGSEVMTEMSAKMAAIDESANKISNIIGLIDSIAFQTNILALNASVEAARAGEHGRGFAVVAQEVRNLASRSSDAAKDIRDLIAASVKHTQDGSTIVQGVVERMEELRQSVVQVSDVISEITAGAREQTAGIDQVNTAVAEMDTMTQQNAAMVSQSAGLAATMHENASRLDALMSEFVLGSDTAGTTPTARPQLQQRPAPSAASPALPKPAEDPKPRRKETRQAEEEWETF</sequence>
<feature type="domain" description="HAMP" evidence="12">
    <location>
        <begin position="312"/>
        <end position="366"/>
    </location>
</feature>
<dbReference type="Proteomes" id="UP000814353">
    <property type="component" value="Unassembled WGS sequence"/>
</dbReference>
<dbReference type="CDD" id="cd12914">
    <property type="entry name" value="PDC1_DGC_like"/>
    <property type="match status" value="1"/>
</dbReference>
<dbReference type="PROSITE" id="PS50111">
    <property type="entry name" value="CHEMOTAXIS_TRANSDUC_2"/>
    <property type="match status" value="1"/>
</dbReference>
<evidence type="ECO:0000313" key="13">
    <source>
        <dbReference type="EMBL" id="MBA2778902.1"/>
    </source>
</evidence>
<dbReference type="EMBL" id="JACEFT010000007">
    <property type="protein sequence ID" value="MBA2778902.1"/>
    <property type="molecule type" value="Genomic_DNA"/>
</dbReference>
<dbReference type="RefSeq" id="WP_181514383.1">
    <property type="nucleotide sequence ID" value="NZ_JABFUB010000013.1"/>
</dbReference>
<evidence type="ECO:0000313" key="14">
    <source>
        <dbReference type="EMBL" id="MCG6662829.1"/>
    </source>
</evidence>
<dbReference type="Proteomes" id="UP000518091">
    <property type="component" value="Unassembled WGS sequence"/>
</dbReference>
<evidence type="ECO:0000256" key="7">
    <source>
        <dbReference type="ARBA" id="ARBA00029447"/>
    </source>
</evidence>
<feature type="compositionally biased region" description="Basic and acidic residues" evidence="9">
    <location>
        <begin position="646"/>
        <end position="661"/>
    </location>
</feature>
<dbReference type="InterPro" id="IPR051310">
    <property type="entry name" value="MCP_chemotaxis"/>
</dbReference>
<evidence type="ECO:0000256" key="9">
    <source>
        <dbReference type="SAM" id="MobiDB-lite"/>
    </source>
</evidence>
<evidence type="ECO:0000259" key="12">
    <source>
        <dbReference type="PROSITE" id="PS50885"/>
    </source>
</evidence>
<dbReference type="Gene3D" id="3.30.450.20">
    <property type="entry name" value="PAS domain"/>
    <property type="match status" value="1"/>
</dbReference>
<evidence type="ECO:0000256" key="3">
    <source>
        <dbReference type="ARBA" id="ARBA00022692"/>
    </source>
</evidence>
<accession>A0A7V9W0V8</accession>
<feature type="domain" description="Methyl-accepting transducer" evidence="11">
    <location>
        <begin position="371"/>
        <end position="600"/>
    </location>
</feature>
<dbReference type="SMART" id="SM00283">
    <property type="entry name" value="MA"/>
    <property type="match status" value="1"/>
</dbReference>
<comment type="caution">
    <text evidence="13">The sequence shown here is derived from an EMBL/GenBank/DDBJ whole genome shotgun (WGS) entry which is preliminary data.</text>
</comment>
<keyword evidence="16" id="KW-1185">Reference proteome</keyword>
<evidence type="ECO:0000256" key="5">
    <source>
        <dbReference type="ARBA" id="ARBA00023136"/>
    </source>
</evidence>
<gene>
    <name evidence="13" type="ORF">H1D44_08320</name>
    <name evidence="14" type="ORF">HOP48_14920</name>
</gene>
<dbReference type="PANTHER" id="PTHR43531">
    <property type="entry name" value="PROTEIN ICFG"/>
    <property type="match status" value="1"/>
</dbReference>
<dbReference type="GO" id="GO:0006935">
    <property type="term" value="P:chemotaxis"/>
    <property type="evidence" value="ECO:0007669"/>
    <property type="project" value="TreeGrafter"/>
</dbReference>
<dbReference type="EMBL" id="JABFUB010000013">
    <property type="protein sequence ID" value="MCG6662829.1"/>
    <property type="molecule type" value="Genomic_DNA"/>
</dbReference>
<keyword evidence="6 8" id="KW-0807">Transducer</keyword>
<dbReference type="Pfam" id="PF00672">
    <property type="entry name" value="HAMP"/>
    <property type="match status" value="1"/>
</dbReference>
<evidence type="ECO:0000256" key="8">
    <source>
        <dbReference type="PROSITE-ProRule" id="PRU00284"/>
    </source>
</evidence>
<evidence type="ECO:0000259" key="11">
    <source>
        <dbReference type="PROSITE" id="PS50111"/>
    </source>
</evidence>
<proteinExistence type="inferred from homology"/>
<keyword evidence="3 10" id="KW-0812">Transmembrane</keyword>
<keyword evidence="2" id="KW-1003">Cell membrane</keyword>
<dbReference type="CDD" id="cd12912">
    <property type="entry name" value="PDC2_MCP_like"/>
    <property type="match status" value="1"/>
</dbReference>
<dbReference type="CDD" id="cd06225">
    <property type="entry name" value="HAMP"/>
    <property type="match status" value="1"/>
</dbReference>
<dbReference type="Pfam" id="PF00015">
    <property type="entry name" value="MCPsignal"/>
    <property type="match status" value="1"/>
</dbReference>
<dbReference type="InterPro" id="IPR003660">
    <property type="entry name" value="HAMP_dom"/>
</dbReference>
<dbReference type="InterPro" id="IPR033479">
    <property type="entry name" value="dCache_1"/>
</dbReference>
<dbReference type="PANTHER" id="PTHR43531:SF16">
    <property type="entry name" value="METHYL-ACCEPTING CHEMOTAXIS PROTEIN II"/>
    <property type="match status" value="1"/>
</dbReference>
<dbReference type="SUPFAM" id="SSF103190">
    <property type="entry name" value="Sensory domain-like"/>
    <property type="match status" value="1"/>
</dbReference>
<evidence type="ECO:0000256" key="1">
    <source>
        <dbReference type="ARBA" id="ARBA00004651"/>
    </source>
</evidence>
<reference evidence="13 15" key="2">
    <citation type="submission" date="2020-07" db="EMBL/GenBank/DDBJ databases">
        <title>Identification of Halomonas strains.</title>
        <authorList>
            <person name="Xiao Z."/>
            <person name="Shen J."/>
        </authorList>
    </citation>
    <scope>NUCLEOTIDE SEQUENCE [LARGE SCALE GENOMIC DNA]</scope>
    <source>
        <strain evidence="13 15">DSM 17331</strain>
    </source>
</reference>
<dbReference type="Pfam" id="PF02743">
    <property type="entry name" value="dCache_1"/>
    <property type="match status" value="1"/>
</dbReference>
<dbReference type="GO" id="GO:0007165">
    <property type="term" value="P:signal transduction"/>
    <property type="evidence" value="ECO:0007669"/>
    <property type="project" value="UniProtKB-KW"/>
</dbReference>
<dbReference type="FunFam" id="1.10.287.950:FF:000001">
    <property type="entry name" value="Methyl-accepting chemotaxis sensory transducer"/>
    <property type="match status" value="1"/>
</dbReference>
<name>A0A7V9W0V8_9GAMM</name>
<protein>
    <submittedName>
        <fullName evidence="13">HAMP domain-containing protein</fullName>
    </submittedName>
</protein>
<evidence type="ECO:0000256" key="10">
    <source>
        <dbReference type="SAM" id="Phobius"/>
    </source>
</evidence>
<dbReference type="CDD" id="cd11386">
    <property type="entry name" value="MCP_signal"/>
    <property type="match status" value="1"/>
</dbReference>
<keyword evidence="5 10" id="KW-0472">Membrane</keyword>
<comment type="similarity">
    <text evidence="7">Belongs to the methyl-accepting chemotaxis (MCP) protein family.</text>
</comment>